<evidence type="ECO:0000256" key="1">
    <source>
        <dbReference type="ARBA" id="ARBA00023125"/>
    </source>
</evidence>
<comment type="caution">
    <text evidence="3">The sequence shown here is derived from an EMBL/GenBank/DDBJ whole genome shotgun (WGS) entry which is preliminary data.</text>
</comment>
<keyword evidence="1" id="KW-0238">DNA-binding</keyword>
<dbReference type="CDD" id="cd00093">
    <property type="entry name" value="HTH_XRE"/>
    <property type="match status" value="1"/>
</dbReference>
<evidence type="ECO:0000313" key="4">
    <source>
        <dbReference type="Proteomes" id="UP000012081"/>
    </source>
</evidence>
<name>M8E4R7_9BACL</name>
<dbReference type="Gene3D" id="1.10.260.40">
    <property type="entry name" value="lambda repressor-like DNA-binding domains"/>
    <property type="match status" value="1"/>
</dbReference>
<accession>M8E4R7</accession>
<dbReference type="SUPFAM" id="SSF47413">
    <property type="entry name" value="lambda repressor-like DNA-binding domains"/>
    <property type="match status" value="1"/>
</dbReference>
<dbReference type="SMART" id="SM00530">
    <property type="entry name" value="HTH_XRE"/>
    <property type="match status" value="1"/>
</dbReference>
<dbReference type="PANTHER" id="PTHR46558:SF11">
    <property type="entry name" value="HTH-TYPE TRANSCRIPTIONAL REGULATOR XRE"/>
    <property type="match status" value="1"/>
</dbReference>
<dbReference type="InterPro" id="IPR001387">
    <property type="entry name" value="Cro/C1-type_HTH"/>
</dbReference>
<gene>
    <name evidence="3" type="ORF">I532_01680</name>
</gene>
<dbReference type="PANTHER" id="PTHR46558">
    <property type="entry name" value="TRACRIPTIONAL REGULATORY PROTEIN-RELATED-RELATED"/>
    <property type="match status" value="1"/>
</dbReference>
<proteinExistence type="predicted"/>
<organism evidence="3 4">
    <name type="scientific">Brevibacillus borstelensis AK1</name>
    <dbReference type="NCBI Taxonomy" id="1300222"/>
    <lineage>
        <taxon>Bacteria</taxon>
        <taxon>Bacillati</taxon>
        <taxon>Bacillota</taxon>
        <taxon>Bacilli</taxon>
        <taxon>Bacillales</taxon>
        <taxon>Paenibacillaceae</taxon>
        <taxon>Brevibacillus</taxon>
    </lineage>
</organism>
<dbReference type="PROSITE" id="PS50943">
    <property type="entry name" value="HTH_CROC1"/>
    <property type="match status" value="1"/>
</dbReference>
<dbReference type="Proteomes" id="UP000012081">
    <property type="component" value="Unassembled WGS sequence"/>
</dbReference>
<sequence>MLGERLKSLRTRIKLRQEDIAAKIGIARTTYAMYEQNKREPDNETLQKIADFFDVNVDFLLGRTNNPAPFNQRNKSLSEFESLFFYELDKLSEEDKQKALEHVRYLRYLAEKENKK</sequence>
<dbReference type="InterPro" id="IPR010982">
    <property type="entry name" value="Lambda_DNA-bd_dom_sf"/>
</dbReference>
<reference evidence="3 4" key="1">
    <citation type="submission" date="2013-03" db="EMBL/GenBank/DDBJ databases">
        <title>Assembly of a new bacterial strain Brevibacillus borstelensis AK1.</title>
        <authorList>
            <person name="Rajan I."/>
            <person name="PoliReddy D."/>
            <person name="Sugumar T."/>
            <person name="Rathinam K."/>
            <person name="Alqarawi S."/>
            <person name="Khalil A.B."/>
            <person name="Sivakumar N."/>
        </authorList>
    </citation>
    <scope>NUCLEOTIDE SEQUENCE [LARGE SCALE GENOMIC DNA]</scope>
    <source>
        <strain evidence="3 4">AK1</strain>
    </source>
</reference>
<dbReference type="STRING" id="1300222.I532_01680"/>
<dbReference type="Pfam" id="PF01381">
    <property type="entry name" value="HTH_3"/>
    <property type="match status" value="1"/>
</dbReference>
<feature type="domain" description="HTH cro/C1-type" evidence="2">
    <location>
        <begin position="6"/>
        <end position="60"/>
    </location>
</feature>
<dbReference type="EMBL" id="APBN01000001">
    <property type="protein sequence ID" value="EMT54276.1"/>
    <property type="molecule type" value="Genomic_DNA"/>
</dbReference>
<dbReference type="RefSeq" id="WP_003385996.1">
    <property type="nucleotide sequence ID" value="NZ_APBN01000001.1"/>
</dbReference>
<dbReference type="AlphaFoldDB" id="M8E4R7"/>
<dbReference type="OrthoDB" id="8115576at2"/>
<protein>
    <submittedName>
        <fullName evidence="3">XRE family transcriptional regulator</fullName>
    </submittedName>
</protein>
<evidence type="ECO:0000313" key="3">
    <source>
        <dbReference type="EMBL" id="EMT54276.1"/>
    </source>
</evidence>
<dbReference type="GO" id="GO:0003677">
    <property type="term" value="F:DNA binding"/>
    <property type="evidence" value="ECO:0007669"/>
    <property type="project" value="UniProtKB-KW"/>
</dbReference>
<evidence type="ECO:0000259" key="2">
    <source>
        <dbReference type="PROSITE" id="PS50943"/>
    </source>
</evidence>
<keyword evidence="4" id="KW-1185">Reference proteome</keyword>
<dbReference type="PATRIC" id="fig|1300222.3.peg.345"/>